<name>Q9QQS6_9POXV</name>
<proteinExistence type="predicted"/>
<reference evidence="1" key="1">
    <citation type="submission" date="1999-05" db="EMBL/GenBank/DDBJ databases">
        <title>Tanapox virus 2.1kbp PstI-L fragment.</title>
        <authorList>
            <person name="Neering S.J."/>
            <person name="Essani K."/>
        </authorList>
    </citation>
    <scope>NUCLEOTIDE SEQUENCE</scope>
</reference>
<evidence type="ECO:0000313" key="1">
    <source>
        <dbReference type="EMBL" id="AAD46185.1"/>
    </source>
</evidence>
<organism evidence="1">
    <name type="scientific">Tanapox virus</name>
    <dbReference type="NCBI Taxonomy" id="99000"/>
    <lineage>
        <taxon>Viruses</taxon>
        <taxon>Varidnaviria</taxon>
        <taxon>Bamfordvirae</taxon>
        <taxon>Nucleocytoviricota</taxon>
        <taxon>Pokkesviricetes</taxon>
        <taxon>Chitovirales</taxon>
        <taxon>Poxviridae</taxon>
        <taxon>Chordopoxvirinae</taxon>
        <taxon>Yatapoxvirus</taxon>
        <taxon>Yatapoxvirus tanapox</taxon>
    </lineage>
</organism>
<dbReference type="EMBL" id="AF153912">
    <property type="protein sequence ID" value="AAD46185.1"/>
    <property type="molecule type" value="Genomic_DNA"/>
</dbReference>
<sequence>MIMVEILGLLIISSLKIASLKVSKHSEIHVFPSLVT</sequence>
<accession>Q9QQS6</accession>
<protein>
    <submittedName>
        <fullName evidence="1">ORFL9L</fullName>
    </submittedName>
</protein>